<gene>
    <name evidence="1" type="ORF">SAMN05444170_2508</name>
</gene>
<accession>A0A1M7TS17</accession>
<dbReference type="Pfam" id="PF13289">
    <property type="entry name" value="SIR2_2"/>
    <property type="match status" value="1"/>
</dbReference>
<evidence type="ECO:0000313" key="2">
    <source>
        <dbReference type="Proteomes" id="UP000184096"/>
    </source>
</evidence>
<dbReference type="AlphaFoldDB" id="A0A1M7TS17"/>
<organism evidence="1 2">
    <name type="scientific">Bradyrhizobium erythrophlei</name>
    <dbReference type="NCBI Taxonomy" id="1437360"/>
    <lineage>
        <taxon>Bacteria</taxon>
        <taxon>Pseudomonadati</taxon>
        <taxon>Pseudomonadota</taxon>
        <taxon>Alphaproteobacteria</taxon>
        <taxon>Hyphomicrobiales</taxon>
        <taxon>Nitrobacteraceae</taxon>
        <taxon>Bradyrhizobium</taxon>
    </lineage>
</organism>
<dbReference type="RefSeq" id="WP_072818149.1">
    <property type="nucleotide sequence ID" value="NZ_LT670849.1"/>
</dbReference>
<reference evidence="2" key="1">
    <citation type="submission" date="2016-11" db="EMBL/GenBank/DDBJ databases">
        <authorList>
            <person name="Varghese N."/>
            <person name="Submissions S."/>
        </authorList>
    </citation>
    <scope>NUCLEOTIDE SEQUENCE [LARGE SCALE GENOMIC DNA]</scope>
    <source>
        <strain evidence="2">GAS401</strain>
    </source>
</reference>
<dbReference type="Proteomes" id="UP000184096">
    <property type="component" value="Chromosome I"/>
</dbReference>
<dbReference type="OrthoDB" id="9808492at2"/>
<proteinExistence type="predicted"/>
<sequence length="400" mass="44462">MTSGHDAHQCVTQLRQTLAADKLPIGFFLGAGCPCAVMVKDKTGSGSSSIIPDIRGLTSYIDGILTVNEDVKGSYAKLLGLFKEDEVDAPNVEVMLNQVRQFSKVAGKAGVRGLAADELTKLDKHICNTIRTRVTRALPPPPTPYHCLAEYIGRHRTTSMELFTTNYDLLLEEALEYHQVPFFDGFIGSARPFFDQKAIEDSEIPSRWTRLWKLHGSINWRFHKESKSVVRTEREEIGDELLIHPSHLKYDESRRMPYLVMADRLKHFLKRGERPVALFLFGYSFGDEHINEALVDCLQSNPSAACFAMQFGALSGYPAAIELAVKNSNLCLMAKDGAIIRRQQGGWLMNPGRDISSLAGVFTDAGAKGTDNDALRPCHFEIGDFAKFGDFLRSISNATN</sequence>
<dbReference type="EMBL" id="LT670849">
    <property type="protein sequence ID" value="SHN73554.1"/>
    <property type="molecule type" value="Genomic_DNA"/>
</dbReference>
<keyword evidence="2" id="KW-1185">Reference proteome</keyword>
<protein>
    <submittedName>
        <fullName evidence="1">SIR2-like domain-containing protein</fullName>
    </submittedName>
</protein>
<evidence type="ECO:0000313" key="1">
    <source>
        <dbReference type="EMBL" id="SHN73554.1"/>
    </source>
</evidence>
<name>A0A1M7TS17_9BRAD</name>